<feature type="region of interest" description="Disordered" evidence="1">
    <location>
        <begin position="24"/>
        <end position="258"/>
    </location>
</feature>
<dbReference type="Pfam" id="PF00379">
    <property type="entry name" value="Chitin_bind_4"/>
    <property type="match status" value="1"/>
</dbReference>
<accession>A0A2S1ZS93</accession>
<proteinExistence type="evidence at transcript level"/>
<dbReference type="AlphaFoldDB" id="A0A2S1ZS93"/>
<dbReference type="PANTHER" id="PTHR10380">
    <property type="entry name" value="CUTICLE PROTEIN"/>
    <property type="match status" value="1"/>
</dbReference>
<reference evidence="3" key="1">
    <citation type="submission" date="2017-09" db="EMBL/GenBank/DDBJ databases">
        <authorList>
            <person name="Ehlers B."/>
            <person name="Leendertz F.H."/>
        </authorList>
    </citation>
    <scope>NUCLEOTIDE SEQUENCE</scope>
    <source>
        <strain evidence="3">NlugCpr36</strain>
    </source>
</reference>
<dbReference type="GO" id="GO:0062129">
    <property type="term" value="C:chitin-based extracellular matrix"/>
    <property type="evidence" value="ECO:0007669"/>
    <property type="project" value="TreeGrafter"/>
</dbReference>
<dbReference type="OrthoDB" id="7222477at2759"/>
<feature type="signal peptide" evidence="2">
    <location>
        <begin position="1"/>
        <end position="20"/>
    </location>
</feature>
<reference evidence="3" key="2">
    <citation type="journal article" date="2018" name="Proc. Natl. Acad. Sci. U.S.A.">
        <title>A comprehensive omics analysis and functional survey of cuticular proteins in the brown planthopper.</title>
        <authorList>
            <person name="Pan P.L."/>
            <person name="Ye Y.X."/>
            <person name="Lou Y.H."/>
            <person name="Lu J.B."/>
            <person name="Cheng C."/>
            <person name="Shen Y."/>
            <person name="Moussian B."/>
            <person name="Zhang C.X."/>
        </authorList>
    </citation>
    <scope>NUCLEOTIDE SEQUENCE</scope>
    <source>
        <strain evidence="3">NlugCpr36</strain>
    </source>
</reference>
<sequence length="370" mass="41655">MDGHLLILTTVMLALAMVSAQYSNEDYSSGSPVPPRPVIPGAIPLDGPPRRPTFRAQSRRFQAPPLDADPAPLPVATRVRRPNGRTARINSNVQPSALPPLQSFQQLEERPIPPRPVVEEPEDQPAEQSLDNYPDPQQLGSPSGPPQTPLYTQPIFPKQQALPRPPKPAAPPAFRPERPAFIPTPSPDSDFPVPSRQQFRTTAAPQPIEPQFTRPQQQQNVNRVQQVVRNQPPKQQFTKPQQYEKEREPSPPRERKPVAQVLRKYREDNEDGSITWGFENDDGTFKEETIGVDCVTRGKYGYVDPDGVRREYSYSSGIPCDKTKQDNEEAASNSEGYIDYQNNRYVLPNGDSVDLDKMVKNRARKPVYRN</sequence>
<keyword evidence="2" id="KW-0732">Signal</keyword>
<evidence type="ECO:0000313" key="3">
    <source>
        <dbReference type="EMBL" id="AWK28332.1"/>
    </source>
</evidence>
<name>A0A2S1ZS93_NILLU</name>
<feature type="compositionally biased region" description="Basic and acidic residues" evidence="1">
    <location>
        <begin position="242"/>
        <end position="257"/>
    </location>
</feature>
<feature type="compositionally biased region" description="Low complexity" evidence="1">
    <location>
        <begin position="214"/>
        <end position="241"/>
    </location>
</feature>
<organism evidence="3">
    <name type="scientific">Nilaparvata lugens</name>
    <name type="common">Brown planthopper</name>
    <dbReference type="NCBI Taxonomy" id="108931"/>
    <lineage>
        <taxon>Eukaryota</taxon>
        <taxon>Metazoa</taxon>
        <taxon>Ecdysozoa</taxon>
        <taxon>Arthropoda</taxon>
        <taxon>Hexapoda</taxon>
        <taxon>Insecta</taxon>
        <taxon>Pterygota</taxon>
        <taxon>Neoptera</taxon>
        <taxon>Paraneoptera</taxon>
        <taxon>Hemiptera</taxon>
        <taxon>Auchenorrhyncha</taxon>
        <taxon>Fulgoroidea</taxon>
        <taxon>Delphacidae</taxon>
        <taxon>Delphacinae</taxon>
        <taxon>Nilaparvata</taxon>
    </lineage>
</organism>
<dbReference type="InterPro" id="IPR000618">
    <property type="entry name" value="Insect_cuticle"/>
</dbReference>
<feature type="region of interest" description="Disordered" evidence="1">
    <location>
        <begin position="319"/>
        <end position="339"/>
    </location>
</feature>
<dbReference type="PANTHER" id="PTHR10380:SF2">
    <property type="entry name" value="AGAP003037-PA"/>
    <property type="match status" value="1"/>
</dbReference>
<dbReference type="InterPro" id="IPR050468">
    <property type="entry name" value="Cuticle_Struct_Prot"/>
</dbReference>
<feature type="compositionally biased region" description="Polar residues" evidence="1">
    <location>
        <begin position="195"/>
        <end position="204"/>
    </location>
</feature>
<feature type="chain" id="PRO_5015558823" evidence="2">
    <location>
        <begin position="21"/>
        <end position="370"/>
    </location>
</feature>
<dbReference type="GO" id="GO:0008010">
    <property type="term" value="F:structural constituent of chitin-based larval cuticle"/>
    <property type="evidence" value="ECO:0007669"/>
    <property type="project" value="TreeGrafter"/>
</dbReference>
<protein>
    <submittedName>
        <fullName evidence="3">Cuticular protein</fullName>
    </submittedName>
</protein>
<feature type="compositionally biased region" description="Pro residues" evidence="1">
    <location>
        <begin position="163"/>
        <end position="174"/>
    </location>
</feature>
<feature type="compositionally biased region" description="Polar residues" evidence="1">
    <location>
        <begin position="330"/>
        <end position="339"/>
    </location>
</feature>
<evidence type="ECO:0000256" key="1">
    <source>
        <dbReference type="SAM" id="MobiDB-lite"/>
    </source>
</evidence>
<dbReference type="EMBL" id="MF942809">
    <property type="protein sequence ID" value="AWK28332.1"/>
    <property type="molecule type" value="mRNA"/>
</dbReference>
<evidence type="ECO:0000256" key="2">
    <source>
        <dbReference type="SAM" id="SignalP"/>
    </source>
</evidence>